<evidence type="ECO:0000313" key="1">
    <source>
        <dbReference type="EMBL" id="CEK61345.1"/>
    </source>
</evidence>
<accession>A0A0B6Z0T8</accession>
<proteinExistence type="predicted"/>
<feature type="non-terminal residue" evidence="1">
    <location>
        <position position="1"/>
    </location>
</feature>
<reference evidence="1" key="1">
    <citation type="submission" date="2014-12" db="EMBL/GenBank/DDBJ databases">
        <title>Insight into the proteome of Arion vulgaris.</title>
        <authorList>
            <person name="Aradska J."/>
            <person name="Bulat T."/>
            <person name="Smidak R."/>
            <person name="Sarate P."/>
            <person name="Gangsoo J."/>
            <person name="Sialana F."/>
            <person name="Bilban M."/>
            <person name="Lubec G."/>
        </authorList>
    </citation>
    <scope>NUCLEOTIDE SEQUENCE</scope>
    <source>
        <tissue evidence="1">Skin</tissue>
    </source>
</reference>
<dbReference type="EMBL" id="HACG01014480">
    <property type="protein sequence ID" value="CEK61345.1"/>
    <property type="molecule type" value="Transcribed_RNA"/>
</dbReference>
<dbReference type="AlphaFoldDB" id="A0A0B6Z0T8"/>
<organism evidence="1">
    <name type="scientific">Arion vulgaris</name>
    <dbReference type="NCBI Taxonomy" id="1028688"/>
    <lineage>
        <taxon>Eukaryota</taxon>
        <taxon>Metazoa</taxon>
        <taxon>Spiralia</taxon>
        <taxon>Lophotrochozoa</taxon>
        <taxon>Mollusca</taxon>
        <taxon>Gastropoda</taxon>
        <taxon>Heterobranchia</taxon>
        <taxon>Euthyneura</taxon>
        <taxon>Panpulmonata</taxon>
        <taxon>Eupulmonata</taxon>
        <taxon>Stylommatophora</taxon>
        <taxon>Helicina</taxon>
        <taxon>Arionoidea</taxon>
        <taxon>Arionidae</taxon>
        <taxon>Arion</taxon>
    </lineage>
</organism>
<feature type="non-terminal residue" evidence="1">
    <location>
        <position position="69"/>
    </location>
</feature>
<name>A0A0B6Z0T8_9EUPU</name>
<sequence length="69" mass="7471">ARCSIGRGIVGDRYQTSSNTVASSEKAEIVRWTNQTLYSGEMFTASDNAAGDRSQMLYSTPFLAGTDDN</sequence>
<gene>
    <name evidence="1" type="primary">ORF42001</name>
</gene>
<protein>
    <submittedName>
        <fullName evidence="1">Uncharacterized protein</fullName>
    </submittedName>
</protein>